<keyword evidence="4" id="KW-0378">Hydrolase</keyword>
<dbReference type="GO" id="GO:0006508">
    <property type="term" value="P:proteolysis"/>
    <property type="evidence" value="ECO:0007669"/>
    <property type="project" value="UniProtKB-KW"/>
</dbReference>
<dbReference type="SMART" id="SM00020">
    <property type="entry name" value="Tryp_SPc"/>
    <property type="match status" value="1"/>
</dbReference>
<evidence type="ECO:0000256" key="5">
    <source>
        <dbReference type="ARBA" id="ARBA00022825"/>
    </source>
</evidence>
<dbReference type="PANTHER" id="PTHR24264">
    <property type="entry name" value="TRYPSIN-RELATED"/>
    <property type="match status" value="1"/>
</dbReference>
<feature type="non-terminal residue" evidence="9">
    <location>
        <position position="1"/>
    </location>
</feature>
<dbReference type="PRINTS" id="PR00722">
    <property type="entry name" value="CHYMOTRYPSIN"/>
</dbReference>
<name>A0A443SRK6_9ACAR</name>
<keyword evidence="5" id="KW-0720">Serine protease</keyword>
<feature type="domain" description="Peptidase S1" evidence="8">
    <location>
        <begin position="1"/>
        <end position="189"/>
    </location>
</feature>
<feature type="non-terminal residue" evidence="9">
    <location>
        <position position="189"/>
    </location>
</feature>
<reference evidence="9 10" key="1">
    <citation type="journal article" date="2018" name="Gigascience">
        <title>Genomes of trombidid mites reveal novel predicted allergens and laterally-transferred genes associated with secondary metabolism.</title>
        <authorList>
            <person name="Dong X."/>
            <person name="Chaisiri K."/>
            <person name="Xia D."/>
            <person name="Armstrong S.D."/>
            <person name="Fang Y."/>
            <person name="Donnelly M.J."/>
            <person name="Kadowaki T."/>
            <person name="McGarry J.W."/>
            <person name="Darby A.C."/>
            <person name="Makepeace B.L."/>
        </authorList>
    </citation>
    <scope>NUCLEOTIDE SEQUENCE [LARGE SCALE GENOMIC DNA]</scope>
    <source>
        <strain evidence="9">UoL-UT</strain>
    </source>
</reference>
<evidence type="ECO:0000256" key="7">
    <source>
        <dbReference type="ARBA" id="ARBA00024195"/>
    </source>
</evidence>
<evidence type="ECO:0000256" key="4">
    <source>
        <dbReference type="ARBA" id="ARBA00022801"/>
    </source>
</evidence>
<keyword evidence="3" id="KW-0645">Protease</keyword>
<dbReference type="InterPro" id="IPR001314">
    <property type="entry name" value="Peptidase_S1A"/>
</dbReference>
<dbReference type="InterPro" id="IPR050127">
    <property type="entry name" value="Serine_Proteases_S1"/>
</dbReference>
<dbReference type="InterPro" id="IPR009003">
    <property type="entry name" value="Peptidase_S1_PA"/>
</dbReference>
<dbReference type="STRING" id="299467.A0A443SRK6"/>
<sequence>YKPEDIIVVAGSFYLNRALNGETRHDVEKVVIHQNYKKKTYDNDIALIKLSNEIKFDKHKKPICLPSSNDEVPRLMAVSGWGSTEERGRQSNVLLTVNVRTIPMQKCRQLLKEAKLTDNMICAGEEGKDSCQGDSGGPLFSKSEEPAKLFGVFIDEHKKYAGIGCGRKDRAGVYTKITNYIDWIQSNMS</sequence>
<evidence type="ECO:0000259" key="8">
    <source>
        <dbReference type="PROSITE" id="PS50240"/>
    </source>
</evidence>
<evidence type="ECO:0000313" key="9">
    <source>
        <dbReference type="EMBL" id="RWS30158.1"/>
    </source>
</evidence>
<dbReference type="VEuPathDB" id="VectorBase:LDEU001882"/>
<comment type="caution">
    <text evidence="9">The sequence shown here is derived from an EMBL/GenBank/DDBJ whole genome shotgun (WGS) entry which is preliminary data.</text>
</comment>
<evidence type="ECO:0000256" key="2">
    <source>
        <dbReference type="ARBA" id="ARBA00022525"/>
    </source>
</evidence>
<evidence type="ECO:0000256" key="3">
    <source>
        <dbReference type="ARBA" id="ARBA00022670"/>
    </source>
</evidence>
<dbReference type="Gene3D" id="2.40.10.10">
    <property type="entry name" value="Trypsin-like serine proteases"/>
    <property type="match status" value="1"/>
</dbReference>
<dbReference type="EMBL" id="NCKV01000616">
    <property type="protein sequence ID" value="RWS30158.1"/>
    <property type="molecule type" value="Genomic_DNA"/>
</dbReference>
<dbReference type="PANTHER" id="PTHR24264:SF65">
    <property type="entry name" value="SRCR DOMAIN-CONTAINING PROTEIN"/>
    <property type="match status" value="1"/>
</dbReference>
<dbReference type="Pfam" id="PF00089">
    <property type="entry name" value="Trypsin"/>
    <property type="match status" value="1"/>
</dbReference>
<evidence type="ECO:0000256" key="6">
    <source>
        <dbReference type="ARBA" id="ARBA00023157"/>
    </source>
</evidence>
<keyword evidence="10" id="KW-1185">Reference proteome</keyword>
<dbReference type="InterPro" id="IPR043504">
    <property type="entry name" value="Peptidase_S1_PA_chymotrypsin"/>
</dbReference>
<dbReference type="InterPro" id="IPR033116">
    <property type="entry name" value="TRYPSIN_SER"/>
</dbReference>
<dbReference type="SUPFAM" id="SSF50494">
    <property type="entry name" value="Trypsin-like serine proteases"/>
    <property type="match status" value="1"/>
</dbReference>
<dbReference type="CDD" id="cd00190">
    <property type="entry name" value="Tryp_SPc"/>
    <property type="match status" value="1"/>
</dbReference>
<keyword evidence="6" id="KW-1015">Disulfide bond</keyword>
<dbReference type="PROSITE" id="PS00135">
    <property type="entry name" value="TRYPSIN_SER"/>
    <property type="match status" value="1"/>
</dbReference>
<dbReference type="GO" id="GO:0005615">
    <property type="term" value="C:extracellular space"/>
    <property type="evidence" value="ECO:0007669"/>
    <property type="project" value="TreeGrafter"/>
</dbReference>
<organism evidence="9 10">
    <name type="scientific">Leptotrombidium deliense</name>
    <dbReference type="NCBI Taxonomy" id="299467"/>
    <lineage>
        <taxon>Eukaryota</taxon>
        <taxon>Metazoa</taxon>
        <taxon>Ecdysozoa</taxon>
        <taxon>Arthropoda</taxon>
        <taxon>Chelicerata</taxon>
        <taxon>Arachnida</taxon>
        <taxon>Acari</taxon>
        <taxon>Acariformes</taxon>
        <taxon>Trombidiformes</taxon>
        <taxon>Prostigmata</taxon>
        <taxon>Anystina</taxon>
        <taxon>Parasitengona</taxon>
        <taxon>Trombiculoidea</taxon>
        <taxon>Trombiculidae</taxon>
        <taxon>Leptotrombidium</taxon>
    </lineage>
</organism>
<keyword evidence="2" id="KW-0964">Secreted</keyword>
<evidence type="ECO:0000256" key="1">
    <source>
        <dbReference type="ARBA" id="ARBA00004613"/>
    </source>
</evidence>
<proteinExistence type="inferred from homology"/>
<dbReference type="PROSITE" id="PS50240">
    <property type="entry name" value="TRYPSIN_DOM"/>
    <property type="match status" value="1"/>
</dbReference>
<dbReference type="GO" id="GO:0004252">
    <property type="term" value="F:serine-type endopeptidase activity"/>
    <property type="evidence" value="ECO:0007669"/>
    <property type="project" value="InterPro"/>
</dbReference>
<protein>
    <submittedName>
        <fullName evidence="9">Vitamin K-dependent protein C-like protein</fullName>
    </submittedName>
</protein>
<gene>
    <name evidence="9" type="ORF">B4U80_10100</name>
</gene>
<comment type="subcellular location">
    <subcellularLocation>
        <location evidence="1">Secreted</location>
    </subcellularLocation>
</comment>
<dbReference type="OrthoDB" id="93664at2759"/>
<accession>A0A443SRK6</accession>
<dbReference type="AlphaFoldDB" id="A0A443SRK6"/>
<dbReference type="FunFam" id="2.40.10.10:FF:000002">
    <property type="entry name" value="Transmembrane protease serine"/>
    <property type="match status" value="1"/>
</dbReference>
<dbReference type="Proteomes" id="UP000288716">
    <property type="component" value="Unassembled WGS sequence"/>
</dbReference>
<evidence type="ECO:0000313" key="10">
    <source>
        <dbReference type="Proteomes" id="UP000288716"/>
    </source>
</evidence>
<comment type="similarity">
    <text evidence="7">Belongs to the peptidase S1 family. CLIP subfamily.</text>
</comment>
<dbReference type="InterPro" id="IPR001254">
    <property type="entry name" value="Trypsin_dom"/>
</dbReference>